<feature type="region of interest" description="Disordered" evidence="1">
    <location>
        <begin position="126"/>
        <end position="155"/>
    </location>
</feature>
<protein>
    <submittedName>
        <fullName evidence="2">Uncharacterized protein</fullName>
    </submittedName>
</protein>
<evidence type="ECO:0000313" key="3">
    <source>
        <dbReference type="Proteomes" id="UP000192596"/>
    </source>
</evidence>
<dbReference type="InParanoid" id="A0A1V8T7Y8"/>
<evidence type="ECO:0000256" key="1">
    <source>
        <dbReference type="SAM" id="MobiDB-lite"/>
    </source>
</evidence>
<dbReference type="EMBL" id="NAJO01000014">
    <property type="protein sequence ID" value="OQO07527.1"/>
    <property type="molecule type" value="Genomic_DNA"/>
</dbReference>
<gene>
    <name evidence="2" type="ORF">B0A48_07224</name>
</gene>
<dbReference type="AlphaFoldDB" id="A0A1V8T7Y8"/>
<comment type="caution">
    <text evidence="2">The sequence shown here is derived from an EMBL/GenBank/DDBJ whole genome shotgun (WGS) entry which is preliminary data.</text>
</comment>
<evidence type="ECO:0000313" key="2">
    <source>
        <dbReference type="EMBL" id="OQO07527.1"/>
    </source>
</evidence>
<keyword evidence="3" id="KW-1185">Reference proteome</keyword>
<organism evidence="2 3">
    <name type="scientific">Cryoendolithus antarcticus</name>
    <dbReference type="NCBI Taxonomy" id="1507870"/>
    <lineage>
        <taxon>Eukaryota</taxon>
        <taxon>Fungi</taxon>
        <taxon>Dikarya</taxon>
        <taxon>Ascomycota</taxon>
        <taxon>Pezizomycotina</taxon>
        <taxon>Dothideomycetes</taxon>
        <taxon>Dothideomycetidae</taxon>
        <taxon>Cladosporiales</taxon>
        <taxon>Cladosporiaceae</taxon>
        <taxon>Cryoendolithus</taxon>
    </lineage>
</organism>
<dbReference type="OrthoDB" id="62701at2759"/>
<dbReference type="Proteomes" id="UP000192596">
    <property type="component" value="Unassembled WGS sequence"/>
</dbReference>
<feature type="compositionally biased region" description="Basic and acidic residues" evidence="1">
    <location>
        <begin position="137"/>
        <end position="155"/>
    </location>
</feature>
<sequence>MASGPRGLLLHAIASPEGAKTAMRDGPAEPEMTSGVPVNKAAYVKHFEALQQQSKAQLKQLRQQLETTRREASTKLEQTTQLLKQQRLEYATLKRETKALKRRLKDDHKTAKDQYRAEIKQLKQHLEAARDQSGVKVEQRAQEHQSTDRRSDAEVEQLKRKLETLHSEHTRWEMQGARLNARIQDMSEAELRGLYAAGAKLVGSQTAQLKSLQAEVVGLRDEHERFLQRGAGQELLTRNREFAATDAAQQQVIQRLEGEVEGLKGKLKLADGQATEREKVMMKHVELIGDYKRHLADVKMSD</sequence>
<name>A0A1V8T7Y8_9PEZI</name>
<proteinExistence type="predicted"/>
<reference evidence="3" key="1">
    <citation type="submission" date="2017-03" db="EMBL/GenBank/DDBJ databases">
        <title>Genomes of endolithic fungi from Antarctica.</title>
        <authorList>
            <person name="Coleine C."/>
            <person name="Masonjones S."/>
            <person name="Stajich J.E."/>
        </authorList>
    </citation>
    <scope>NUCLEOTIDE SEQUENCE [LARGE SCALE GENOMIC DNA]</scope>
    <source>
        <strain evidence="3">CCFEE 5527</strain>
    </source>
</reference>
<accession>A0A1V8T7Y8</accession>